<protein>
    <submittedName>
        <fullName evidence="2">Uncharacterized protein</fullName>
    </submittedName>
</protein>
<dbReference type="AlphaFoldDB" id="A0A8H6Z886"/>
<feature type="region of interest" description="Disordered" evidence="1">
    <location>
        <begin position="134"/>
        <end position="156"/>
    </location>
</feature>
<organism evidence="2 3">
    <name type="scientific">Mycena venus</name>
    <dbReference type="NCBI Taxonomy" id="2733690"/>
    <lineage>
        <taxon>Eukaryota</taxon>
        <taxon>Fungi</taxon>
        <taxon>Dikarya</taxon>
        <taxon>Basidiomycota</taxon>
        <taxon>Agaricomycotina</taxon>
        <taxon>Agaricomycetes</taxon>
        <taxon>Agaricomycetidae</taxon>
        <taxon>Agaricales</taxon>
        <taxon>Marasmiineae</taxon>
        <taxon>Mycenaceae</taxon>
        <taxon>Mycena</taxon>
    </lineage>
</organism>
<comment type="caution">
    <text evidence="2">The sequence shown here is derived from an EMBL/GenBank/DDBJ whole genome shotgun (WGS) entry which is preliminary data.</text>
</comment>
<evidence type="ECO:0000313" key="2">
    <source>
        <dbReference type="EMBL" id="KAF7371601.1"/>
    </source>
</evidence>
<evidence type="ECO:0000256" key="1">
    <source>
        <dbReference type="SAM" id="MobiDB-lite"/>
    </source>
</evidence>
<proteinExistence type="predicted"/>
<dbReference type="Proteomes" id="UP000620124">
    <property type="component" value="Unassembled WGS sequence"/>
</dbReference>
<dbReference type="EMBL" id="JACAZI010000001">
    <property type="protein sequence ID" value="KAF7371601.1"/>
    <property type="molecule type" value="Genomic_DNA"/>
</dbReference>
<gene>
    <name evidence="2" type="ORF">MVEN_00015500</name>
</gene>
<reference evidence="2" key="1">
    <citation type="submission" date="2020-05" db="EMBL/GenBank/DDBJ databases">
        <title>Mycena genomes resolve the evolution of fungal bioluminescence.</title>
        <authorList>
            <person name="Tsai I.J."/>
        </authorList>
    </citation>
    <scope>NUCLEOTIDE SEQUENCE</scope>
    <source>
        <strain evidence="2">CCC161011</strain>
    </source>
</reference>
<keyword evidence="3" id="KW-1185">Reference proteome</keyword>
<sequence length="709" mass="78388">MPPVNSADSDCFKAAVARHMVYHNPPRVQSAASIQAQPWIAPPIPNPVYYNFNLPHISVSPTATSRMRPIARGLSVAPVSVRIPEFPASDDSEMSLISGVIDFEFSTQLDAQQHSHHLKPARELVRFGADSGSGRFEHDIRSDHHNSRTNRESEPLRDEMWLHSTYSSPAASSTQSRYMAGLSDVDINTDPANRSAAPAINEMNTGSLNGGLVDVFDHNAIPTDHLKEPVDNNKESGGHDANMPSSTRLLGGAVDSQRTPPQLDVDVDVQRSDANSESEEVSPMEVDDGSQGLDAKSMAQRRSSRIQAAHTEKEKMSSADLQPKPAPRPKKSGKSKRKASQPAGADTAVKKIKLKGGEVCMRRDKNCHCMHDDTEESQISEGTEDETEIHAFTKHKLTTIKPDEIERSTVAQTITALLPDGRSRVSFDYIGHRSSQSTEYKLLFDLSNSTAGIHTSSLTSLPVSRWESMTDVEKVALWGSGRDMYINGLRAGSIIRDVPGLRCELRKNHRMDAAIDVQGSEPFDSSLAYDHNYSAKVQAKRVFPGDNIEAEVDYTKSIYDLDTMLHHAGRSDGLVLNALNLPSGQFVHSNPLLRSGFDLEVVAYSKTNGLPGFAFRFPSYGETYFKLVGLNHALSMFHLDIAMTWIYVSGPGDKFWARSHPRNGLDDLFNSHAFDNWDPDRASLDKKHQELCLINLCRDMNCCLNRCLI</sequence>
<name>A0A8H6Z886_9AGAR</name>
<feature type="compositionally biased region" description="Basic residues" evidence="1">
    <location>
        <begin position="327"/>
        <end position="339"/>
    </location>
</feature>
<dbReference type="OrthoDB" id="3055782at2759"/>
<feature type="compositionally biased region" description="Basic and acidic residues" evidence="1">
    <location>
        <begin position="224"/>
        <end position="238"/>
    </location>
</feature>
<evidence type="ECO:0000313" key="3">
    <source>
        <dbReference type="Proteomes" id="UP000620124"/>
    </source>
</evidence>
<feature type="compositionally biased region" description="Acidic residues" evidence="1">
    <location>
        <begin position="276"/>
        <end position="288"/>
    </location>
</feature>
<accession>A0A8H6Z886</accession>
<feature type="region of interest" description="Disordered" evidence="1">
    <location>
        <begin position="223"/>
        <end position="347"/>
    </location>
</feature>
<feature type="compositionally biased region" description="Basic and acidic residues" evidence="1">
    <location>
        <begin position="135"/>
        <end position="156"/>
    </location>
</feature>